<dbReference type="RefSeq" id="WP_085051998.1">
    <property type="nucleotide sequence ID" value="NZ_LNQR01000053.1"/>
</dbReference>
<keyword evidence="3" id="KW-0547">Nucleotide-binding</keyword>
<dbReference type="InterPro" id="IPR029439">
    <property type="entry name" value="Wzt_C"/>
</dbReference>
<organism evidence="6 7">
    <name type="scientific">Candidatus Magnetominusculus xianensis</name>
    <dbReference type="NCBI Taxonomy" id="1748249"/>
    <lineage>
        <taxon>Bacteria</taxon>
        <taxon>Pseudomonadati</taxon>
        <taxon>Nitrospirota</taxon>
        <taxon>Nitrospiria</taxon>
        <taxon>Nitrospirales</taxon>
        <taxon>Nitrospiraceae</taxon>
        <taxon>Candidatus Magnetominusculus</taxon>
    </lineage>
</organism>
<dbReference type="PANTHER" id="PTHR46743:SF2">
    <property type="entry name" value="TEICHOIC ACIDS EXPORT ATP-BINDING PROTEIN TAGH"/>
    <property type="match status" value="1"/>
</dbReference>
<dbReference type="SUPFAM" id="SSF52540">
    <property type="entry name" value="P-loop containing nucleoside triphosphate hydrolases"/>
    <property type="match status" value="1"/>
</dbReference>
<evidence type="ECO:0000256" key="1">
    <source>
        <dbReference type="ARBA" id="ARBA00005417"/>
    </source>
</evidence>
<evidence type="ECO:0000256" key="4">
    <source>
        <dbReference type="ARBA" id="ARBA00022840"/>
    </source>
</evidence>
<keyword evidence="2" id="KW-0813">Transport</keyword>
<dbReference type="InterPro" id="IPR050683">
    <property type="entry name" value="Bact_Polysacc_Export_ATP-bd"/>
</dbReference>
<dbReference type="EC" id="3.6.3.40" evidence="6"/>
<dbReference type="Gene3D" id="3.40.50.300">
    <property type="entry name" value="P-loop containing nucleotide triphosphate hydrolases"/>
    <property type="match status" value="1"/>
</dbReference>
<dbReference type="CDD" id="cd03220">
    <property type="entry name" value="ABC_KpsT_Wzt"/>
    <property type="match status" value="1"/>
</dbReference>
<keyword evidence="4 6" id="KW-0067">ATP-binding</keyword>
<dbReference type="CDD" id="cd10147">
    <property type="entry name" value="Wzt_C-like"/>
    <property type="match status" value="1"/>
</dbReference>
<reference evidence="6 7" key="1">
    <citation type="submission" date="2015-11" db="EMBL/GenBank/DDBJ databases">
        <authorList>
            <person name="Lin W."/>
        </authorList>
    </citation>
    <scope>NUCLEOTIDE SEQUENCE [LARGE SCALE GENOMIC DNA]</scope>
    <source>
        <strain evidence="6 7">HCH-1</strain>
    </source>
</reference>
<dbReference type="PROSITE" id="PS50893">
    <property type="entry name" value="ABC_TRANSPORTER_2"/>
    <property type="match status" value="1"/>
</dbReference>
<name>A0ABR5SKD8_9BACT</name>
<gene>
    <name evidence="6" type="ORF">ASN18_1371</name>
</gene>
<dbReference type="Gene3D" id="2.70.50.60">
    <property type="entry name" value="abc- transporter (atp binding component) like domain"/>
    <property type="match status" value="1"/>
</dbReference>
<dbReference type="GO" id="GO:0005524">
    <property type="term" value="F:ATP binding"/>
    <property type="evidence" value="ECO:0007669"/>
    <property type="project" value="UniProtKB-KW"/>
</dbReference>
<dbReference type="GO" id="GO:0016787">
    <property type="term" value="F:hydrolase activity"/>
    <property type="evidence" value="ECO:0007669"/>
    <property type="project" value="UniProtKB-KW"/>
</dbReference>
<evidence type="ECO:0000313" key="6">
    <source>
        <dbReference type="EMBL" id="KWT87082.1"/>
    </source>
</evidence>
<keyword evidence="7" id="KW-1185">Reference proteome</keyword>
<dbReference type="Proteomes" id="UP000060487">
    <property type="component" value="Unassembled WGS sequence"/>
</dbReference>
<dbReference type="InterPro" id="IPR015860">
    <property type="entry name" value="ABC_transpr_TagH-like"/>
</dbReference>
<evidence type="ECO:0000313" key="7">
    <source>
        <dbReference type="Proteomes" id="UP000060487"/>
    </source>
</evidence>
<keyword evidence="6" id="KW-0378">Hydrolase</keyword>
<dbReference type="InterPro" id="IPR003593">
    <property type="entry name" value="AAA+_ATPase"/>
</dbReference>
<dbReference type="EMBL" id="LNQR01000053">
    <property type="protein sequence ID" value="KWT87082.1"/>
    <property type="molecule type" value="Genomic_DNA"/>
</dbReference>
<evidence type="ECO:0000256" key="2">
    <source>
        <dbReference type="ARBA" id="ARBA00022448"/>
    </source>
</evidence>
<dbReference type="Pfam" id="PF14524">
    <property type="entry name" value="Wzt_C"/>
    <property type="match status" value="1"/>
</dbReference>
<accession>A0ABR5SKD8</accession>
<dbReference type="PANTHER" id="PTHR46743">
    <property type="entry name" value="TEICHOIC ACIDS EXPORT ATP-BINDING PROTEIN TAGH"/>
    <property type="match status" value="1"/>
</dbReference>
<dbReference type="Pfam" id="PF00005">
    <property type="entry name" value="ABC_tran"/>
    <property type="match status" value="1"/>
</dbReference>
<dbReference type="InterPro" id="IPR027417">
    <property type="entry name" value="P-loop_NTPase"/>
</dbReference>
<feature type="domain" description="ABC transporter" evidence="5">
    <location>
        <begin position="22"/>
        <end position="246"/>
    </location>
</feature>
<evidence type="ECO:0000256" key="3">
    <source>
        <dbReference type="ARBA" id="ARBA00022741"/>
    </source>
</evidence>
<dbReference type="InterPro" id="IPR003439">
    <property type="entry name" value="ABC_transporter-like_ATP-bd"/>
</dbReference>
<proteinExistence type="inferred from homology"/>
<sequence length="446" mass="49254">METTISLKGAGKKYRIFTRPMDRLKELLHPTGKKYHHEFWALRNITFDVPRGEAVGLLGRNGSGKSTLLQLICGILRLTEGTIETRGRISALLELGAGFNPDFTGRANVLMNGAIMGYTMEEMQQMMPAIIDYADIGEFIDQPMKIYSTGMYVRLAFACAVNVKPEILIVDEALSVGDIFFQQKSFNTIREIIQSGTTCIFVSHDMEALRSLCNTAVLLENGEITYIGSPIEAINIYSHSVKKASVFIPPAVYYEPVTPQASSDSHYSSCDLMPPDEILAHNILNETTKNYGTGAMTILGVRVLNKNGYDTFHAEMMETLSFYALIQANETVYDTVVVVNLFDRIGTFVFGGGNREVQHVIPDMSAGQSLIVRIDVTFSVKAEEFLFGLAVKGATYKGAETFNSHARIDMLGPIVVTYSKPVSQIPFHGIARLPFDVKHTLVDNAG</sequence>
<comment type="caution">
    <text evidence="6">The sequence shown here is derived from an EMBL/GenBank/DDBJ whole genome shotgun (WGS) entry which is preliminary data.</text>
</comment>
<dbReference type="SMART" id="SM00382">
    <property type="entry name" value="AAA"/>
    <property type="match status" value="1"/>
</dbReference>
<protein>
    <submittedName>
        <fullName evidence="6">ABC transporter ATP-binding protein</fullName>
        <ecNumber evidence="6">3.6.3.40</ecNumber>
    </submittedName>
</protein>
<evidence type="ECO:0000259" key="5">
    <source>
        <dbReference type="PROSITE" id="PS50893"/>
    </source>
</evidence>
<comment type="similarity">
    <text evidence="1">Belongs to the ABC transporter superfamily.</text>
</comment>